<keyword evidence="2" id="KW-1185">Reference proteome</keyword>
<dbReference type="EMBL" id="CP018171">
    <property type="protein sequence ID" value="APH74172.1"/>
    <property type="molecule type" value="Genomic_DNA"/>
</dbReference>
<reference evidence="2" key="1">
    <citation type="submission" date="2016-11" db="EMBL/GenBank/DDBJ databases">
        <title>Mesorhizobium oceanicum sp. nov., isolated from deep seawater in South China Sea.</title>
        <authorList>
            <person name="Fu G.-Y."/>
        </authorList>
    </citation>
    <scope>NUCLEOTIDE SEQUENCE [LARGE SCALE GENOMIC DNA]</scope>
    <source>
        <strain evidence="2">B7</strain>
    </source>
</reference>
<sequence>MTRGKQVSIMGMLTDGTGYVSVNNPGVQGKHASRLNLTQGPISVTATSYPTRLVFSPLDDFTLDQIAQEGGYVWVIPKINKSNEVDLGDRATDALNRVFECINANS</sequence>
<gene>
    <name evidence="1" type="ORF">BSQ44_24470</name>
</gene>
<name>A0A1L3SXX8_9HYPH</name>
<evidence type="ECO:0000313" key="1">
    <source>
        <dbReference type="EMBL" id="APH74172.1"/>
    </source>
</evidence>
<dbReference type="KEGG" id="meso:BSQ44_24470"/>
<evidence type="ECO:0000313" key="2">
    <source>
        <dbReference type="Proteomes" id="UP000182840"/>
    </source>
</evidence>
<protein>
    <submittedName>
        <fullName evidence="1">Uncharacterized protein</fullName>
    </submittedName>
</protein>
<dbReference type="Proteomes" id="UP000182840">
    <property type="component" value="Chromosome"/>
</dbReference>
<proteinExistence type="predicted"/>
<organism evidence="1 2">
    <name type="scientific">Aquibium oceanicum</name>
    <dbReference type="NCBI Taxonomy" id="1670800"/>
    <lineage>
        <taxon>Bacteria</taxon>
        <taxon>Pseudomonadati</taxon>
        <taxon>Pseudomonadota</taxon>
        <taxon>Alphaproteobacteria</taxon>
        <taxon>Hyphomicrobiales</taxon>
        <taxon>Phyllobacteriaceae</taxon>
        <taxon>Aquibium</taxon>
    </lineage>
</organism>
<dbReference type="AlphaFoldDB" id="A0A1L3SXX8"/>
<accession>A0A1L3SXX8</accession>